<dbReference type="RefSeq" id="WP_106931377.1">
    <property type="nucleotide sequence ID" value="NZ_PYFT01000001.1"/>
</dbReference>
<dbReference type="Gene3D" id="3.10.20.30">
    <property type="match status" value="1"/>
</dbReference>
<dbReference type="InterPro" id="IPR017927">
    <property type="entry name" value="FAD-bd_FR_type"/>
</dbReference>
<dbReference type="InterPro" id="IPR017938">
    <property type="entry name" value="Riboflavin_synthase-like_b-brl"/>
</dbReference>
<dbReference type="InterPro" id="IPR036010">
    <property type="entry name" value="2Fe-2S_ferredoxin-like_sf"/>
</dbReference>
<dbReference type="InterPro" id="IPR039261">
    <property type="entry name" value="FNR_nucleotide-bd"/>
</dbReference>
<evidence type="ECO:0000256" key="7">
    <source>
        <dbReference type="ARBA" id="ARBA00023004"/>
    </source>
</evidence>
<dbReference type="PROSITE" id="PS51085">
    <property type="entry name" value="2FE2S_FER_2"/>
    <property type="match status" value="1"/>
</dbReference>
<dbReference type="Pfam" id="PF00111">
    <property type="entry name" value="Fer2"/>
    <property type="match status" value="1"/>
</dbReference>
<dbReference type="InterPro" id="IPR001709">
    <property type="entry name" value="Flavoprot_Pyr_Nucl_cyt_Rdtase"/>
</dbReference>
<keyword evidence="4" id="KW-0479">Metal-binding</keyword>
<dbReference type="Proteomes" id="UP000240357">
    <property type="component" value="Unassembled WGS sequence"/>
</dbReference>
<evidence type="ECO:0000256" key="8">
    <source>
        <dbReference type="ARBA" id="ARBA00023014"/>
    </source>
</evidence>
<accession>A0A2T2YI61</accession>
<evidence type="ECO:0000256" key="2">
    <source>
        <dbReference type="ARBA" id="ARBA00022630"/>
    </source>
</evidence>
<dbReference type="InterPro" id="IPR008333">
    <property type="entry name" value="Cbr1-like_FAD-bd_dom"/>
</dbReference>
<evidence type="ECO:0000256" key="6">
    <source>
        <dbReference type="ARBA" id="ARBA00023002"/>
    </source>
</evidence>
<dbReference type="InterPro" id="IPR050415">
    <property type="entry name" value="MRET"/>
</dbReference>
<comment type="cofactor">
    <cofactor evidence="1">
        <name>FAD</name>
        <dbReference type="ChEBI" id="CHEBI:57692"/>
    </cofactor>
</comment>
<comment type="caution">
    <text evidence="11">The sequence shown here is derived from an EMBL/GenBank/DDBJ whole genome shotgun (WGS) entry which is preliminary data.</text>
</comment>
<sequence length="346" mass="39303">MDSLYQTLIIREIREEAKEVKTFYFEENPASKIVYESGQYLTLVRQTPTGEIRRSYSITSSPMLSEPLAIGVKRIDNGLFSRYLIDHAKPGEVVYTTGAGGFFTLPPDISTYKHVFFCAAGSGITPIYSLLKTILHAHPALNVTLIYSNHSVEDTIFWDELQQLAQRFPEELQLEFLFSNNPNLNRARLHKSLLHTFWQQYVAIPPEQVLSYICGPLNYMRMCTYALREMGVPANNIRKENFNTDKPVLHNEPPDTEPHLVTINYRHQQFSLVVQYPKTILQTAKEAGIILPYSCEAGRCGNCVAQCIQGKVWLAYNEVLTDKELANGLTLTCVGYPVKGDVLLRM</sequence>
<keyword evidence="12" id="KW-1185">Reference proteome</keyword>
<protein>
    <recommendedName>
        <fullName evidence="13">Oxidoreductase</fullName>
    </recommendedName>
</protein>
<dbReference type="GO" id="GO:0046872">
    <property type="term" value="F:metal ion binding"/>
    <property type="evidence" value="ECO:0007669"/>
    <property type="project" value="UniProtKB-KW"/>
</dbReference>
<reference evidence="11 12" key="1">
    <citation type="submission" date="2018-03" db="EMBL/GenBank/DDBJ databases">
        <title>Adhaeribacter sp. HMF7605 Genome sequencing and assembly.</title>
        <authorList>
            <person name="Kang H."/>
            <person name="Kang J."/>
            <person name="Cha I."/>
            <person name="Kim H."/>
            <person name="Joh K."/>
        </authorList>
    </citation>
    <scope>NUCLEOTIDE SEQUENCE [LARGE SCALE GENOMIC DNA]</scope>
    <source>
        <strain evidence="11 12">HMF7605</strain>
    </source>
</reference>
<dbReference type="Gene3D" id="2.40.30.10">
    <property type="entry name" value="Translation factors"/>
    <property type="match status" value="1"/>
</dbReference>
<dbReference type="CDD" id="cd06214">
    <property type="entry name" value="PA_degradation_oxidoreductase_like"/>
    <property type="match status" value="1"/>
</dbReference>
<dbReference type="Pfam" id="PF00970">
    <property type="entry name" value="FAD_binding_6"/>
    <property type="match status" value="1"/>
</dbReference>
<dbReference type="PRINTS" id="PR00371">
    <property type="entry name" value="FPNCR"/>
</dbReference>
<feature type="domain" description="2Fe-2S ferredoxin-type" evidence="9">
    <location>
        <begin position="259"/>
        <end position="346"/>
    </location>
</feature>
<keyword evidence="8" id="KW-0411">Iron-sulfur</keyword>
<dbReference type="CDD" id="cd00207">
    <property type="entry name" value="fer2"/>
    <property type="match status" value="1"/>
</dbReference>
<evidence type="ECO:0000256" key="5">
    <source>
        <dbReference type="ARBA" id="ARBA00022827"/>
    </source>
</evidence>
<evidence type="ECO:0000259" key="9">
    <source>
        <dbReference type="PROSITE" id="PS51085"/>
    </source>
</evidence>
<dbReference type="Pfam" id="PF00175">
    <property type="entry name" value="NAD_binding_1"/>
    <property type="match status" value="1"/>
</dbReference>
<dbReference type="AlphaFoldDB" id="A0A2T2YI61"/>
<evidence type="ECO:0000313" key="11">
    <source>
        <dbReference type="EMBL" id="PSR55199.1"/>
    </source>
</evidence>
<dbReference type="GO" id="GO:0016491">
    <property type="term" value="F:oxidoreductase activity"/>
    <property type="evidence" value="ECO:0007669"/>
    <property type="project" value="UniProtKB-KW"/>
</dbReference>
<dbReference type="SUPFAM" id="SSF63380">
    <property type="entry name" value="Riboflavin synthase domain-like"/>
    <property type="match status" value="1"/>
</dbReference>
<gene>
    <name evidence="11" type="ORF">AHMF7605_17645</name>
</gene>
<dbReference type="GO" id="GO:0051537">
    <property type="term" value="F:2 iron, 2 sulfur cluster binding"/>
    <property type="evidence" value="ECO:0007669"/>
    <property type="project" value="UniProtKB-KW"/>
</dbReference>
<dbReference type="PANTHER" id="PTHR47354">
    <property type="entry name" value="NADH OXIDOREDUCTASE HCR"/>
    <property type="match status" value="1"/>
</dbReference>
<keyword evidence="2" id="KW-0285">Flavoprotein</keyword>
<dbReference type="PROSITE" id="PS00197">
    <property type="entry name" value="2FE2S_FER_1"/>
    <property type="match status" value="1"/>
</dbReference>
<dbReference type="InterPro" id="IPR001041">
    <property type="entry name" value="2Fe-2S_ferredoxin-type"/>
</dbReference>
<evidence type="ECO:0008006" key="13">
    <source>
        <dbReference type="Google" id="ProtNLM"/>
    </source>
</evidence>
<dbReference type="PROSITE" id="PS51384">
    <property type="entry name" value="FAD_FR"/>
    <property type="match status" value="1"/>
</dbReference>
<dbReference type="SUPFAM" id="SSF52343">
    <property type="entry name" value="Ferredoxin reductase-like, C-terminal NADP-linked domain"/>
    <property type="match status" value="1"/>
</dbReference>
<feature type="domain" description="FAD-binding FR-type" evidence="10">
    <location>
        <begin position="3"/>
        <end position="106"/>
    </location>
</feature>
<dbReference type="InterPro" id="IPR012675">
    <property type="entry name" value="Beta-grasp_dom_sf"/>
</dbReference>
<keyword evidence="6" id="KW-0560">Oxidoreductase</keyword>
<evidence type="ECO:0000313" key="12">
    <source>
        <dbReference type="Proteomes" id="UP000240357"/>
    </source>
</evidence>
<dbReference type="Gene3D" id="3.40.50.80">
    <property type="entry name" value="Nucleotide-binding domain of ferredoxin-NADP reductase (FNR) module"/>
    <property type="match status" value="1"/>
</dbReference>
<evidence type="ECO:0000256" key="3">
    <source>
        <dbReference type="ARBA" id="ARBA00022714"/>
    </source>
</evidence>
<dbReference type="GO" id="GO:0050660">
    <property type="term" value="F:flavin adenine dinucleotide binding"/>
    <property type="evidence" value="ECO:0007669"/>
    <property type="project" value="TreeGrafter"/>
</dbReference>
<dbReference type="EMBL" id="PYFT01000001">
    <property type="protein sequence ID" value="PSR55199.1"/>
    <property type="molecule type" value="Genomic_DNA"/>
</dbReference>
<dbReference type="OrthoDB" id="9789468at2"/>
<dbReference type="PRINTS" id="PR00406">
    <property type="entry name" value="CYTB5RDTASE"/>
</dbReference>
<dbReference type="InterPro" id="IPR001433">
    <property type="entry name" value="OxRdtase_FAD/NAD-bd"/>
</dbReference>
<evidence type="ECO:0000256" key="4">
    <source>
        <dbReference type="ARBA" id="ARBA00022723"/>
    </source>
</evidence>
<keyword evidence="7" id="KW-0408">Iron</keyword>
<proteinExistence type="predicted"/>
<organism evidence="11 12">
    <name type="scientific">Adhaeribacter arboris</name>
    <dbReference type="NCBI Taxonomy" id="2072846"/>
    <lineage>
        <taxon>Bacteria</taxon>
        <taxon>Pseudomonadati</taxon>
        <taxon>Bacteroidota</taxon>
        <taxon>Cytophagia</taxon>
        <taxon>Cytophagales</taxon>
        <taxon>Hymenobacteraceae</taxon>
        <taxon>Adhaeribacter</taxon>
    </lineage>
</organism>
<dbReference type="SUPFAM" id="SSF54292">
    <property type="entry name" value="2Fe-2S ferredoxin-like"/>
    <property type="match status" value="1"/>
</dbReference>
<keyword evidence="5" id="KW-0274">FAD</keyword>
<keyword evidence="3" id="KW-0001">2Fe-2S</keyword>
<dbReference type="InterPro" id="IPR006058">
    <property type="entry name" value="2Fe2S_fd_BS"/>
</dbReference>
<evidence type="ECO:0000259" key="10">
    <source>
        <dbReference type="PROSITE" id="PS51384"/>
    </source>
</evidence>
<evidence type="ECO:0000256" key="1">
    <source>
        <dbReference type="ARBA" id="ARBA00001974"/>
    </source>
</evidence>
<name>A0A2T2YI61_9BACT</name>
<dbReference type="PANTHER" id="PTHR47354:SF8">
    <property type="entry name" value="1,2-PHENYLACETYL-COA EPOXIDASE, SUBUNIT E"/>
    <property type="match status" value="1"/>
</dbReference>